<sequence>EIFADEGITTPLLRIGQNDKFVFDLGGRQSIWEAHGLDVAGILKQIKEKSIAPIAR</sequence>
<dbReference type="AlphaFoldDB" id="A0A382RR79"/>
<name>A0A382RR79_9ZZZZ</name>
<evidence type="ECO:0000313" key="1">
    <source>
        <dbReference type="EMBL" id="SVD00166.1"/>
    </source>
</evidence>
<proteinExistence type="predicted"/>
<dbReference type="EMBL" id="UINC01123594">
    <property type="protein sequence ID" value="SVD00166.1"/>
    <property type="molecule type" value="Genomic_DNA"/>
</dbReference>
<organism evidence="1">
    <name type="scientific">marine metagenome</name>
    <dbReference type="NCBI Taxonomy" id="408172"/>
    <lineage>
        <taxon>unclassified sequences</taxon>
        <taxon>metagenomes</taxon>
        <taxon>ecological metagenomes</taxon>
    </lineage>
</organism>
<reference evidence="1" key="1">
    <citation type="submission" date="2018-05" db="EMBL/GenBank/DDBJ databases">
        <authorList>
            <person name="Lanie J.A."/>
            <person name="Ng W.-L."/>
            <person name="Kazmierczak K.M."/>
            <person name="Andrzejewski T.M."/>
            <person name="Davidsen T.M."/>
            <person name="Wayne K.J."/>
            <person name="Tettelin H."/>
            <person name="Glass J.I."/>
            <person name="Rusch D."/>
            <person name="Podicherti R."/>
            <person name="Tsui H.-C.T."/>
            <person name="Winkler M.E."/>
        </authorList>
    </citation>
    <scope>NUCLEOTIDE SEQUENCE</scope>
</reference>
<protein>
    <submittedName>
        <fullName evidence="1">Uncharacterized protein</fullName>
    </submittedName>
</protein>
<accession>A0A382RR79</accession>
<dbReference type="Gene3D" id="3.40.50.920">
    <property type="match status" value="1"/>
</dbReference>
<feature type="non-terminal residue" evidence="1">
    <location>
        <position position="1"/>
    </location>
</feature>
<dbReference type="InterPro" id="IPR009014">
    <property type="entry name" value="Transketo_C/PFOR_II"/>
</dbReference>
<gene>
    <name evidence="1" type="ORF">METZ01_LOCUS353020</name>
</gene>